<feature type="chain" id="PRO_5012990107" evidence="1">
    <location>
        <begin position="22"/>
        <end position="201"/>
    </location>
</feature>
<organism evidence="2 3">
    <name type="scientific">Armillaria ostoyae</name>
    <name type="common">Armillaria root rot fungus</name>
    <dbReference type="NCBI Taxonomy" id="47428"/>
    <lineage>
        <taxon>Eukaryota</taxon>
        <taxon>Fungi</taxon>
        <taxon>Dikarya</taxon>
        <taxon>Basidiomycota</taxon>
        <taxon>Agaricomycotina</taxon>
        <taxon>Agaricomycetes</taxon>
        <taxon>Agaricomycetidae</taxon>
        <taxon>Agaricales</taxon>
        <taxon>Marasmiineae</taxon>
        <taxon>Physalacriaceae</taxon>
        <taxon>Armillaria</taxon>
    </lineage>
</organism>
<keyword evidence="3" id="KW-1185">Reference proteome</keyword>
<evidence type="ECO:0000256" key="1">
    <source>
        <dbReference type="SAM" id="SignalP"/>
    </source>
</evidence>
<keyword evidence="1" id="KW-0732">Signal</keyword>
<proteinExistence type="predicted"/>
<evidence type="ECO:0000313" key="2">
    <source>
        <dbReference type="EMBL" id="SJL15081.1"/>
    </source>
</evidence>
<dbReference type="Proteomes" id="UP000219338">
    <property type="component" value="Unassembled WGS sequence"/>
</dbReference>
<dbReference type="OrthoDB" id="2426273at2759"/>
<reference evidence="3" key="1">
    <citation type="journal article" date="2017" name="Nat. Ecol. Evol.">
        <title>Genome expansion and lineage-specific genetic innovations in the forest pathogenic fungi Armillaria.</title>
        <authorList>
            <person name="Sipos G."/>
            <person name="Prasanna A.N."/>
            <person name="Walter M.C."/>
            <person name="O'Connor E."/>
            <person name="Balint B."/>
            <person name="Krizsan K."/>
            <person name="Kiss B."/>
            <person name="Hess J."/>
            <person name="Varga T."/>
            <person name="Slot J."/>
            <person name="Riley R."/>
            <person name="Boka B."/>
            <person name="Rigling D."/>
            <person name="Barry K."/>
            <person name="Lee J."/>
            <person name="Mihaltcheva S."/>
            <person name="LaButti K."/>
            <person name="Lipzen A."/>
            <person name="Waldron R."/>
            <person name="Moloney N.M."/>
            <person name="Sperisen C."/>
            <person name="Kredics L."/>
            <person name="Vagvoelgyi C."/>
            <person name="Patrignani A."/>
            <person name="Fitzpatrick D."/>
            <person name="Nagy I."/>
            <person name="Doyle S."/>
            <person name="Anderson J.B."/>
            <person name="Grigoriev I.V."/>
            <person name="Gueldener U."/>
            <person name="Muensterkoetter M."/>
            <person name="Nagy L.G."/>
        </authorList>
    </citation>
    <scope>NUCLEOTIDE SEQUENCE [LARGE SCALE GENOMIC DNA]</scope>
    <source>
        <strain evidence="3">C18/9</strain>
    </source>
</reference>
<feature type="signal peptide" evidence="1">
    <location>
        <begin position="1"/>
        <end position="21"/>
    </location>
</feature>
<dbReference type="AlphaFoldDB" id="A0A284S227"/>
<sequence length="201" mass="23009">MFLTIALSAWILKSWIRRALQGRSTLSFKGNGKHVPRCHFIAFSVPYLCRSAPYDYDPQGFWDFPERKGWMLDGKGEHWKFPNEIVWDLLDLDSQYACRRQSIPEEVLARRPQDSLTLKCYRIDGSVLTFAEEVAFRQAWLFFGVIAEVSSICRLCGSSVEAMCVNFVQDGPSMVSTSVLNEFVTEWLASLNAYNAEEQAD</sequence>
<gene>
    <name evidence="2" type="ORF">ARMOST_18563</name>
</gene>
<dbReference type="EMBL" id="FUEG01000026">
    <property type="protein sequence ID" value="SJL15081.1"/>
    <property type="molecule type" value="Genomic_DNA"/>
</dbReference>
<name>A0A284S227_ARMOS</name>
<accession>A0A284S227</accession>
<dbReference type="STRING" id="47428.A0A284S227"/>
<protein>
    <submittedName>
        <fullName evidence="2">Uncharacterized protein</fullName>
    </submittedName>
</protein>
<evidence type="ECO:0000313" key="3">
    <source>
        <dbReference type="Proteomes" id="UP000219338"/>
    </source>
</evidence>